<dbReference type="InterPro" id="IPR050631">
    <property type="entry name" value="PheA/TfdB_FAD_monoxygenase"/>
</dbReference>
<organism evidence="4 5">
    <name type="scientific">Pararhizobium polonicum</name>
    <dbReference type="NCBI Taxonomy" id="1612624"/>
    <lineage>
        <taxon>Bacteria</taxon>
        <taxon>Pseudomonadati</taxon>
        <taxon>Pseudomonadota</taxon>
        <taxon>Alphaproteobacteria</taxon>
        <taxon>Hyphomicrobiales</taxon>
        <taxon>Rhizobiaceae</taxon>
        <taxon>Rhizobium/Agrobacterium group</taxon>
        <taxon>Pararhizobium</taxon>
    </lineage>
</organism>
<dbReference type="Pfam" id="PF01494">
    <property type="entry name" value="FAD_binding_3"/>
    <property type="match status" value="1"/>
</dbReference>
<dbReference type="AlphaFoldDB" id="A0A1C7P923"/>
<keyword evidence="2" id="KW-0520">NAD</keyword>
<dbReference type="Gene3D" id="3.30.9.20">
    <property type="match status" value="1"/>
</dbReference>
<gene>
    <name evidence="4" type="ORF">ADU59_00650</name>
</gene>
<dbReference type="GO" id="GO:0071949">
    <property type="term" value="F:FAD binding"/>
    <property type="evidence" value="ECO:0007669"/>
    <property type="project" value="InterPro"/>
</dbReference>
<keyword evidence="4" id="KW-0503">Monooxygenase</keyword>
<sequence length="381" mass="42470">MKPKLIDIVGAGPAGLYTAILARRLLQGARVRVTEQNPQGATFGFGVVFSYEALDFLRADDPELHALITPQMERWQNMTLNIPGRPLTIDGVGFTAIGRLRLIEILRERAATLGVELRFDTRIDSADLLDGDLIVGADGINSVVRQSDQGFQPSLEHFGNCFAWFGTPRRFETLTQSFVQTRHGALNAHHYRYAPDISTFIVECTKDTFELSKFASMSEAESACVCAGIFSEVLEGAPLITNRSVWRQFPRLWCERWVSGNRVILGDAAHTAHFSVGSGTRLAFDDAIALMRCLSEHDDMYAGLAAYQEMRPPIAAKIVNAANTSALWYESFDDRLKSEPIDFAFSYITRSGRVDRDRLRKIAPEFAKLYDAERPATVPVL</sequence>
<reference evidence="4 5" key="1">
    <citation type="journal article" date="2016" name="Syst. Appl. Microbiol.">
        <title>Pararhizobium polonicum sp. nov. isolated from tumors on stone fruit rootstocks.</title>
        <authorList>
            <person name="Pulawska J."/>
            <person name="Kuzmanovic N."/>
            <person name="Willems A."/>
            <person name="Pothier J.F."/>
        </authorList>
    </citation>
    <scope>NUCLEOTIDE SEQUENCE [LARGE SCALE GENOMIC DNA]</scope>
    <source>
        <strain evidence="4 5">F5.1</strain>
        <plasmid evidence="4">pF5.1a</plasmid>
    </source>
</reference>
<keyword evidence="4" id="KW-0614">Plasmid</keyword>
<evidence type="ECO:0000259" key="3">
    <source>
        <dbReference type="Pfam" id="PF01494"/>
    </source>
</evidence>
<dbReference type="Gene3D" id="3.50.50.60">
    <property type="entry name" value="FAD/NAD(P)-binding domain"/>
    <property type="match status" value="1"/>
</dbReference>
<dbReference type="InterPro" id="IPR002938">
    <property type="entry name" value="FAD-bd"/>
</dbReference>
<dbReference type="EMBL" id="LGLV01000001">
    <property type="protein sequence ID" value="OBZ97556.1"/>
    <property type="molecule type" value="Genomic_DNA"/>
</dbReference>
<evidence type="ECO:0000256" key="2">
    <source>
        <dbReference type="ARBA" id="ARBA00023027"/>
    </source>
</evidence>
<dbReference type="Proteomes" id="UP000093111">
    <property type="component" value="Plasmid pF5.1a"/>
</dbReference>
<dbReference type="InterPro" id="IPR036188">
    <property type="entry name" value="FAD/NAD-bd_sf"/>
</dbReference>
<protein>
    <submittedName>
        <fullName evidence="4">Monooxygenase</fullName>
    </submittedName>
</protein>
<dbReference type="PRINTS" id="PR00420">
    <property type="entry name" value="RNGMNOXGNASE"/>
</dbReference>
<evidence type="ECO:0000313" key="4">
    <source>
        <dbReference type="EMBL" id="OBZ97556.1"/>
    </source>
</evidence>
<dbReference type="RefSeq" id="WP_068950721.1">
    <property type="nucleotide sequence ID" value="NZ_CM004502.1"/>
</dbReference>
<keyword evidence="5" id="KW-1185">Reference proteome</keyword>
<dbReference type="PANTHER" id="PTHR43476:SF4">
    <property type="entry name" value="BLR0106 PROTEIN"/>
    <property type="match status" value="1"/>
</dbReference>
<evidence type="ECO:0000313" key="5">
    <source>
        <dbReference type="Proteomes" id="UP000093111"/>
    </source>
</evidence>
<proteinExistence type="predicted"/>
<keyword evidence="1" id="KW-0560">Oxidoreductase</keyword>
<accession>A0A1C7P923</accession>
<dbReference type="OrthoDB" id="9804454at2"/>
<geneLocation type="plasmid" evidence="5">
    <name>pf5.1a</name>
</geneLocation>
<dbReference type="PATRIC" id="fig|1612624.7.peg.136"/>
<dbReference type="SUPFAM" id="SSF51905">
    <property type="entry name" value="FAD/NAD(P)-binding domain"/>
    <property type="match status" value="1"/>
</dbReference>
<dbReference type="GO" id="GO:0004497">
    <property type="term" value="F:monooxygenase activity"/>
    <property type="evidence" value="ECO:0007669"/>
    <property type="project" value="UniProtKB-KW"/>
</dbReference>
<name>A0A1C7P923_9HYPH</name>
<comment type="caution">
    <text evidence="4">The sequence shown here is derived from an EMBL/GenBank/DDBJ whole genome shotgun (WGS) entry which is preliminary data.</text>
</comment>
<evidence type="ECO:0000256" key="1">
    <source>
        <dbReference type="ARBA" id="ARBA00023002"/>
    </source>
</evidence>
<dbReference type="PANTHER" id="PTHR43476">
    <property type="entry name" value="3-(3-HYDROXY-PHENYL)PROPIONATE/3-HYDROXYCINNAMIC ACID HYDROXYLASE"/>
    <property type="match status" value="1"/>
</dbReference>
<feature type="domain" description="FAD-binding" evidence="3">
    <location>
        <begin position="8"/>
        <end position="321"/>
    </location>
</feature>